<name>A0A8A3PS76_9HELO</name>
<dbReference type="OrthoDB" id="6359816at2759"/>
<evidence type="ECO:0000259" key="1">
    <source>
        <dbReference type="PROSITE" id="PS50097"/>
    </source>
</evidence>
<sequence length="361" mass="38881">MSEVDGSSSGSGSGSVGGYVYEEGRVRSQSDVAGGLVGFARYAGYANDVDTGCGFGVSSGGYQGREPELEVNEVVLEGPLVALKGALLEGRFSDLTIVHGVRVWNAHKVVVCSQSAVLESMIDSIGVGNMSGNQARPSILNLTTFPLDPVIALMEYLYTSAYSIPPPPAGSPPSSSAYASGPSYSLPLHEEIFYLAVQLEIPALEALAAASFRHTLNTQISDLDIYFCSITRIYERTTERNPGLRNALVKAAVQELGGLLGQEKVKESLWKAMGGNEEFWEGILRALGSTVNVEVREVVRETRVPVEVEKIVEKIVEKEVQAESDERILCLQCGPLDEGEAGYVLKCKCRVCGQEKSVWMM</sequence>
<dbReference type="SUPFAM" id="SSF54695">
    <property type="entry name" value="POZ domain"/>
    <property type="match status" value="1"/>
</dbReference>
<feature type="domain" description="BTB" evidence="1">
    <location>
        <begin position="93"/>
        <end position="166"/>
    </location>
</feature>
<gene>
    <name evidence="2" type="ORF">DSL72_008814</name>
</gene>
<dbReference type="PANTHER" id="PTHR47843:SF5">
    <property type="entry name" value="BTB_POZ DOMAIN PROTEIN"/>
    <property type="match status" value="1"/>
</dbReference>
<dbReference type="AlphaFoldDB" id="A0A8A3PS76"/>
<keyword evidence="3" id="KW-1185">Reference proteome</keyword>
<dbReference type="Pfam" id="PF00651">
    <property type="entry name" value="BTB"/>
    <property type="match status" value="1"/>
</dbReference>
<proteinExistence type="predicted"/>
<accession>A0A8A3PS76</accession>
<protein>
    <recommendedName>
        <fullName evidence="1">BTB domain-containing protein</fullName>
    </recommendedName>
</protein>
<dbReference type="PROSITE" id="PS50097">
    <property type="entry name" value="BTB"/>
    <property type="match status" value="1"/>
</dbReference>
<dbReference type="CDD" id="cd18186">
    <property type="entry name" value="BTB_POZ_ZBTB_KLHL-like"/>
    <property type="match status" value="1"/>
</dbReference>
<evidence type="ECO:0000313" key="2">
    <source>
        <dbReference type="EMBL" id="QSZ37715.1"/>
    </source>
</evidence>
<reference evidence="2" key="1">
    <citation type="submission" date="2020-10" db="EMBL/GenBank/DDBJ databases">
        <title>Genome Sequence of Monilinia vaccinii-corymbosi Sheds Light on Mummy Berry Disease Infection of Blueberry and Mating Type.</title>
        <authorList>
            <person name="Yow A.G."/>
            <person name="Zhang Y."/>
            <person name="Bansal K."/>
            <person name="Eacker S.M."/>
            <person name="Sullivan S."/>
            <person name="Liachko I."/>
            <person name="Cubeta M.A."/>
            <person name="Rollins J.A."/>
            <person name="Ashrafi H."/>
        </authorList>
    </citation>
    <scope>NUCLEOTIDE SEQUENCE</scope>
    <source>
        <strain evidence="2">RL-1</strain>
    </source>
</reference>
<dbReference type="Gene3D" id="3.30.710.10">
    <property type="entry name" value="Potassium Channel Kv1.1, Chain A"/>
    <property type="match status" value="1"/>
</dbReference>
<dbReference type="PANTHER" id="PTHR47843">
    <property type="entry name" value="BTB DOMAIN-CONTAINING PROTEIN-RELATED"/>
    <property type="match status" value="1"/>
</dbReference>
<dbReference type="InterPro" id="IPR011333">
    <property type="entry name" value="SKP1/BTB/POZ_sf"/>
</dbReference>
<dbReference type="Proteomes" id="UP000672032">
    <property type="component" value="Chromosome 9"/>
</dbReference>
<evidence type="ECO:0000313" key="3">
    <source>
        <dbReference type="Proteomes" id="UP000672032"/>
    </source>
</evidence>
<organism evidence="2 3">
    <name type="scientific">Monilinia vaccinii-corymbosi</name>
    <dbReference type="NCBI Taxonomy" id="61207"/>
    <lineage>
        <taxon>Eukaryota</taxon>
        <taxon>Fungi</taxon>
        <taxon>Dikarya</taxon>
        <taxon>Ascomycota</taxon>
        <taxon>Pezizomycotina</taxon>
        <taxon>Leotiomycetes</taxon>
        <taxon>Helotiales</taxon>
        <taxon>Sclerotiniaceae</taxon>
        <taxon>Monilinia</taxon>
    </lineage>
</organism>
<dbReference type="InterPro" id="IPR000210">
    <property type="entry name" value="BTB/POZ_dom"/>
</dbReference>
<dbReference type="EMBL" id="CP063413">
    <property type="protein sequence ID" value="QSZ37715.1"/>
    <property type="molecule type" value="Genomic_DNA"/>
</dbReference>